<protein>
    <submittedName>
        <fullName evidence="3">TIGR04222 domain-containing membrane protein</fullName>
    </submittedName>
</protein>
<keyword evidence="2" id="KW-0472">Membrane</keyword>
<evidence type="ECO:0000313" key="4">
    <source>
        <dbReference type="Proteomes" id="UP001595833"/>
    </source>
</evidence>
<dbReference type="InterPro" id="IPR026467">
    <property type="entry name" value="Ser/Gly_Cys_C_dom"/>
</dbReference>
<proteinExistence type="predicted"/>
<keyword evidence="2" id="KW-0812">Transmembrane</keyword>
<dbReference type="RefSeq" id="WP_344043245.1">
    <property type="nucleotide sequence ID" value="NZ_BAAAKE010000042.1"/>
</dbReference>
<evidence type="ECO:0000256" key="2">
    <source>
        <dbReference type="SAM" id="Phobius"/>
    </source>
</evidence>
<evidence type="ECO:0000313" key="3">
    <source>
        <dbReference type="EMBL" id="MFC5059689.1"/>
    </source>
</evidence>
<reference evidence="4" key="1">
    <citation type="journal article" date="2019" name="Int. J. Syst. Evol. Microbiol.">
        <title>The Global Catalogue of Microorganisms (GCM) 10K type strain sequencing project: providing services to taxonomists for standard genome sequencing and annotation.</title>
        <authorList>
            <consortium name="The Broad Institute Genomics Platform"/>
            <consortium name="The Broad Institute Genome Sequencing Center for Infectious Disease"/>
            <person name="Wu L."/>
            <person name="Ma J."/>
        </authorList>
    </citation>
    <scope>NUCLEOTIDE SEQUENCE [LARGE SCALE GENOMIC DNA]</scope>
    <source>
        <strain evidence="4">KCTC 12848</strain>
    </source>
</reference>
<organism evidence="3 4">
    <name type="scientific">Saccharothrix xinjiangensis</name>
    <dbReference type="NCBI Taxonomy" id="204798"/>
    <lineage>
        <taxon>Bacteria</taxon>
        <taxon>Bacillati</taxon>
        <taxon>Actinomycetota</taxon>
        <taxon>Actinomycetes</taxon>
        <taxon>Pseudonocardiales</taxon>
        <taxon>Pseudonocardiaceae</taxon>
        <taxon>Saccharothrix</taxon>
    </lineage>
</organism>
<gene>
    <name evidence="3" type="ORF">ACFPFM_38740</name>
</gene>
<comment type="caution">
    <text evidence="3">The sequence shown here is derived from an EMBL/GenBank/DDBJ whole genome shotgun (WGS) entry which is preliminary data.</text>
</comment>
<feature type="region of interest" description="Disordered" evidence="1">
    <location>
        <begin position="280"/>
        <end position="309"/>
    </location>
</feature>
<keyword evidence="4" id="KW-1185">Reference proteome</keyword>
<keyword evidence="2" id="KW-1133">Transmembrane helix</keyword>
<dbReference type="NCBIfam" id="TIGR04222">
    <property type="entry name" value="near_uncomplex"/>
    <property type="match status" value="1"/>
</dbReference>
<accession>A0ABV9YBE6</accession>
<feature type="transmembrane region" description="Helical" evidence="2">
    <location>
        <begin position="131"/>
        <end position="164"/>
    </location>
</feature>
<name>A0ABV9YBE6_9PSEU</name>
<evidence type="ECO:0000256" key="1">
    <source>
        <dbReference type="SAM" id="MobiDB-lite"/>
    </source>
</evidence>
<sequence length="309" mass="30748">MGGRATTVVDSWTQAPAGSTGAGGSAPELWPEEQAYVMAGPGRAAEVALVSLVDAGAVRISREGVVSPVHRAGRLWSPLQTRVLRVIPMPMGTAIAATAAGAEAKAMRQDLIARGYLTPPGRQVAMRRLRWFLLLAASAALVLTIALDLPFAVTAAVAVVALVGSTATSRAGRPLTSAGLAAARRLRLAATDAERRLNGTPTRPKSAPAWMAVSTLSAADRLVLLACHGLLGRIGRRNVWEVLGVEPAAAKTLRRRKRTSGGGGGSSCSGGCGSCSGSNCGGGGDSGSSSGGSSCGGGGGGCGGGGGGD</sequence>
<dbReference type="Proteomes" id="UP001595833">
    <property type="component" value="Unassembled WGS sequence"/>
</dbReference>
<dbReference type="EMBL" id="JBHSJB010000043">
    <property type="protein sequence ID" value="MFC5059689.1"/>
    <property type="molecule type" value="Genomic_DNA"/>
</dbReference>
<feature type="region of interest" description="Disordered" evidence="1">
    <location>
        <begin position="1"/>
        <end position="26"/>
    </location>
</feature>